<dbReference type="PIRSF" id="PIRSF028937">
    <property type="entry name" value="Lg_Ch_AO"/>
    <property type="match status" value="1"/>
</dbReference>
<dbReference type="InterPro" id="IPR001763">
    <property type="entry name" value="Rhodanese-like_dom"/>
</dbReference>
<evidence type="ECO:0000313" key="16">
    <source>
        <dbReference type="EMBL" id="KAK4218058.1"/>
    </source>
</evidence>
<reference evidence="16" key="1">
    <citation type="journal article" date="2023" name="Mol. Phylogenet. Evol.">
        <title>Genome-scale phylogeny and comparative genomics of the fungal order Sordariales.</title>
        <authorList>
            <person name="Hensen N."/>
            <person name="Bonometti L."/>
            <person name="Westerberg I."/>
            <person name="Brannstrom I.O."/>
            <person name="Guillou S."/>
            <person name="Cros-Aarteil S."/>
            <person name="Calhoun S."/>
            <person name="Haridas S."/>
            <person name="Kuo A."/>
            <person name="Mondo S."/>
            <person name="Pangilinan J."/>
            <person name="Riley R."/>
            <person name="LaButti K."/>
            <person name="Andreopoulos B."/>
            <person name="Lipzen A."/>
            <person name="Chen C."/>
            <person name="Yan M."/>
            <person name="Daum C."/>
            <person name="Ng V."/>
            <person name="Clum A."/>
            <person name="Steindorff A."/>
            <person name="Ohm R.A."/>
            <person name="Martin F."/>
            <person name="Silar P."/>
            <person name="Natvig D.O."/>
            <person name="Lalanne C."/>
            <person name="Gautier V."/>
            <person name="Ament-Velasquez S.L."/>
            <person name="Kruys A."/>
            <person name="Hutchinson M.I."/>
            <person name="Powell A.J."/>
            <person name="Barry K."/>
            <person name="Miller A.N."/>
            <person name="Grigoriev I.V."/>
            <person name="Debuchy R."/>
            <person name="Gladieux P."/>
            <person name="Hiltunen Thoren M."/>
            <person name="Johannesson H."/>
        </authorList>
    </citation>
    <scope>NUCLEOTIDE SEQUENCE</scope>
    <source>
        <strain evidence="16">PSN293</strain>
    </source>
</reference>
<dbReference type="InterPro" id="IPR012400">
    <property type="entry name" value="Long_Oxdase"/>
</dbReference>
<protein>
    <recommendedName>
        <fullName evidence="5 12">Long-chain-alcohol oxidase</fullName>
        <ecNumber evidence="5 12">1.1.3.20</ecNumber>
    </recommendedName>
</protein>
<evidence type="ECO:0000256" key="4">
    <source>
        <dbReference type="ARBA" id="ARBA00010790"/>
    </source>
</evidence>
<evidence type="ECO:0000256" key="5">
    <source>
        <dbReference type="ARBA" id="ARBA00013125"/>
    </source>
</evidence>
<evidence type="ECO:0000313" key="17">
    <source>
        <dbReference type="Proteomes" id="UP001301769"/>
    </source>
</evidence>
<keyword evidence="17" id="KW-1185">Reference proteome</keyword>
<comment type="catalytic activity">
    <reaction evidence="1 12">
        <text>a long-chain primary fatty alcohol + O2 = a long-chain fatty aldehyde + H2O2</text>
        <dbReference type="Rhea" id="RHEA:22756"/>
        <dbReference type="ChEBI" id="CHEBI:15379"/>
        <dbReference type="ChEBI" id="CHEBI:16240"/>
        <dbReference type="ChEBI" id="CHEBI:17176"/>
        <dbReference type="ChEBI" id="CHEBI:77396"/>
        <dbReference type="EC" id="1.1.3.20"/>
    </reaction>
</comment>
<evidence type="ECO:0000256" key="9">
    <source>
        <dbReference type="ARBA" id="ARBA00022989"/>
    </source>
</evidence>
<evidence type="ECO:0000256" key="8">
    <source>
        <dbReference type="ARBA" id="ARBA00022827"/>
    </source>
</evidence>
<dbReference type="InterPro" id="IPR036188">
    <property type="entry name" value="FAD/NAD-bd_sf"/>
</dbReference>
<dbReference type="PANTHER" id="PTHR46056">
    <property type="entry name" value="LONG-CHAIN-ALCOHOL OXIDASE"/>
    <property type="match status" value="1"/>
</dbReference>
<comment type="caution">
    <text evidence="16">The sequence shown here is derived from an EMBL/GenBank/DDBJ whole genome shotgun (WGS) entry which is preliminary data.</text>
</comment>
<dbReference type="GO" id="GO:0046577">
    <property type="term" value="F:long-chain-alcohol oxidase activity"/>
    <property type="evidence" value="ECO:0007669"/>
    <property type="project" value="UniProtKB-EC"/>
</dbReference>
<dbReference type="SUPFAM" id="SSF51905">
    <property type="entry name" value="FAD/NAD(P)-binding domain"/>
    <property type="match status" value="1"/>
</dbReference>
<dbReference type="Pfam" id="PF00732">
    <property type="entry name" value="GMC_oxred_N"/>
    <property type="match status" value="1"/>
</dbReference>
<dbReference type="InterPro" id="IPR007867">
    <property type="entry name" value="GMC_OxRtase_C"/>
</dbReference>
<dbReference type="Proteomes" id="UP001301769">
    <property type="component" value="Unassembled WGS sequence"/>
</dbReference>
<gene>
    <name evidence="16" type="ORF">QBC37DRAFT_383855</name>
</gene>
<evidence type="ECO:0000256" key="14">
    <source>
        <dbReference type="SAM" id="MobiDB-lite"/>
    </source>
</evidence>
<comment type="subcellular location">
    <subcellularLocation>
        <location evidence="3">Membrane</location>
    </subcellularLocation>
</comment>
<dbReference type="GO" id="GO:0016020">
    <property type="term" value="C:membrane"/>
    <property type="evidence" value="ECO:0007669"/>
    <property type="project" value="UniProtKB-SubCell"/>
</dbReference>
<evidence type="ECO:0000256" key="10">
    <source>
        <dbReference type="ARBA" id="ARBA00023002"/>
    </source>
</evidence>
<evidence type="ECO:0000256" key="12">
    <source>
        <dbReference type="PIRNR" id="PIRNR028937"/>
    </source>
</evidence>
<proteinExistence type="inferred from homology"/>
<evidence type="ECO:0000256" key="3">
    <source>
        <dbReference type="ARBA" id="ARBA00004370"/>
    </source>
</evidence>
<evidence type="ECO:0000256" key="1">
    <source>
        <dbReference type="ARBA" id="ARBA00000920"/>
    </source>
</evidence>
<keyword evidence="6" id="KW-0285">Flavoprotein</keyword>
<comment type="function">
    <text evidence="2">Long-chain fatty alcohol oxidase involved in the omega-oxidation pathway of lipid degradation.</text>
</comment>
<reference evidence="16" key="2">
    <citation type="submission" date="2023-05" db="EMBL/GenBank/DDBJ databases">
        <authorList>
            <consortium name="Lawrence Berkeley National Laboratory"/>
            <person name="Steindorff A."/>
            <person name="Hensen N."/>
            <person name="Bonometti L."/>
            <person name="Westerberg I."/>
            <person name="Brannstrom I.O."/>
            <person name="Guillou S."/>
            <person name="Cros-Aarteil S."/>
            <person name="Calhoun S."/>
            <person name="Haridas S."/>
            <person name="Kuo A."/>
            <person name="Mondo S."/>
            <person name="Pangilinan J."/>
            <person name="Riley R."/>
            <person name="Labutti K."/>
            <person name="Andreopoulos B."/>
            <person name="Lipzen A."/>
            <person name="Chen C."/>
            <person name="Yanf M."/>
            <person name="Daum C."/>
            <person name="Ng V."/>
            <person name="Clum A."/>
            <person name="Ohm R."/>
            <person name="Martin F."/>
            <person name="Silar P."/>
            <person name="Natvig D."/>
            <person name="Lalanne C."/>
            <person name="Gautier V."/>
            <person name="Ament-Velasquez S.L."/>
            <person name="Kruys A."/>
            <person name="Hutchinson M.I."/>
            <person name="Powell A.J."/>
            <person name="Barry K."/>
            <person name="Miller A.N."/>
            <person name="Grigoriev I.V."/>
            <person name="Debuchy R."/>
            <person name="Gladieux P."/>
            <person name="Thoren M.H."/>
            <person name="Johannesson H."/>
        </authorList>
    </citation>
    <scope>NUCLEOTIDE SEQUENCE</scope>
    <source>
        <strain evidence="16">PSN293</strain>
    </source>
</reference>
<evidence type="ECO:0000256" key="2">
    <source>
        <dbReference type="ARBA" id="ARBA00003842"/>
    </source>
</evidence>
<keyword evidence="7" id="KW-0812">Transmembrane</keyword>
<dbReference type="EMBL" id="MU858055">
    <property type="protein sequence ID" value="KAK4218058.1"/>
    <property type="molecule type" value="Genomic_DNA"/>
</dbReference>
<dbReference type="InterPro" id="IPR000172">
    <property type="entry name" value="GMC_OxRdtase_N"/>
</dbReference>
<feature type="domain" description="Rhodanese" evidence="15">
    <location>
        <begin position="231"/>
        <end position="270"/>
    </location>
</feature>
<name>A0AAN6YEY1_9PEZI</name>
<dbReference type="Pfam" id="PF05199">
    <property type="entry name" value="GMC_oxred_C"/>
    <property type="match status" value="1"/>
</dbReference>
<evidence type="ECO:0000256" key="13">
    <source>
        <dbReference type="PIRSR" id="PIRSR028937-1"/>
    </source>
</evidence>
<dbReference type="EC" id="1.1.3.20" evidence="5 12"/>
<dbReference type="AlphaFoldDB" id="A0AAN6YEY1"/>
<evidence type="ECO:0000256" key="11">
    <source>
        <dbReference type="ARBA" id="ARBA00023136"/>
    </source>
</evidence>
<dbReference type="GO" id="GO:0050660">
    <property type="term" value="F:flavin adenine dinucleotide binding"/>
    <property type="evidence" value="ECO:0007669"/>
    <property type="project" value="InterPro"/>
</dbReference>
<sequence>MDSQAASTLTSSVPILPGPKCPGLPTPPTGDFFDDTQWTVLFALFDAILPSITATPKVTDDKSQYGIPEADIKDLIANTKKNLIEPPSDDLLEAYLADRPSTDPNFTYGVRRILSTAPSSALKQLGAVLTALSTRPGSLILTGYVVPLHEQPIHIRESILQAWSKSWFGTPRTLFKSFTVVAKAVWAQTNPLLKQVTGFPDVPVNWKPGKTEDFGFLQFGAGAEAGDAVIDTDVVIVGSGCGGAVVAKTLAEAGHRVLVVDKGYYYPPEQLPMTQEQGAYHLYENNGIVNSIDNSINVAAGSCWGGGGSINWSVSLQTQGYVRREWAEEHGLPFFQTAEYQASLDRVCDFMGVSDVGVKQSHRGQKLLDGARKLGLDAKVCPQNSGGKEHWCGHCHLGCGSGEKQGPAISWLPTAAKNGAQFIEGFAVDKILWDETTRGKKAVGIVGTWTSRDVNGTVLAPVAERTTRTITIKAKKVVVSGGTLNSPLVLMRSGLKNPHIGRNLHLHPVNFIAGYFEEDARPWEGGIITSVCTSFENLDGHGHGSKLEATCMLPYAILNGMPWLSGLDFKLAALRLRHMGGYISLARDRDTGRVYPDPTTGKPTIDYTPSPFDAANVLEGIIGMANILHAAGATEIRPFVPGVEPFVRSSDSQSEIDLGITDPEFVAWLATIRAAGNKPPHAAFTSAHQMGTCRMSSHSGEGVVDARGKVWEAENLYVADASVFPSASGVNPMITVMAIADWIARGVVSDLKGQK</sequence>
<feature type="active site" description="Proton acceptor" evidence="13">
    <location>
        <position position="688"/>
    </location>
</feature>
<feature type="region of interest" description="Disordered" evidence="14">
    <location>
        <begin position="1"/>
        <end position="26"/>
    </location>
</feature>
<evidence type="ECO:0000259" key="15">
    <source>
        <dbReference type="PROSITE" id="PS50206"/>
    </source>
</evidence>
<keyword evidence="11" id="KW-0472">Membrane</keyword>
<dbReference type="Gene3D" id="3.50.50.60">
    <property type="entry name" value="FAD/NAD(P)-binding domain"/>
    <property type="match status" value="2"/>
</dbReference>
<dbReference type="PANTHER" id="PTHR46056:SF12">
    <property type="entry name" value="LONG-CHAIN-ALCOHOL OXIDASE"/>
    <property type="match status" value="1"/>
</dbReference>
<keyword evidence="10 12" id="KW-0560">Oxidoreductase</keyword>
<feature type="compositionally biased region" description="Polar residues" evidence="14">
    <location>
        <begin position="1"/>
        <end position="13"/>
    </location>
</feature>
<accession>A0AAN6YEY1</accession>
<feature type="compositionally biased region" description="Pro residues" evidence="14">
    <location>
        <begin position="16"/>
        <end position="26"/>
    </location>
</feature>
<evidence type="ECO:0000256" key="6">
    <source>
        <dbReference type="ARBA" id="ARBA00022630"/>
    </source>
</evidence>
<comment type="similarity">
    <text evidence="4 12">Belongs to the GMC oxidoreductase family.</text>
</comment>
<dbReference type="PROSITE" id="PS50206">
    <property type="entry name" value="RHODANESE_3"/>
    <property type="match status" value="1"/>
</dbReference>
<evidence type="ECO:0000256" key="7">
    <source>
        <dbReference type="ARBA" id="ARBA00022692"/>
    </source>
</evidence>
<dbReference type="Pfam" id="PF13450">
    <property type="entry name" value="NAD_binding_8"/>
    <property type="match status" value="1"/>
</dbReference>
<organism evidence="16 17">
    <name type="scientific">Rhypophila decipiens</name>
    <dbReference type="NCBI Taxonomy" id="261697"/>
    <lineage>
        <taxon>Eukaryota</taxon>
        <taxon>Fungi</taxon>
        <taxon>Dikarya</taxon>
        <taxon>Ascomycota</taxon>
        <taxon>Pezizomycotina</taxon>
        <taxon>Sordariomycetes</taxon>
        <taxon>Sordariomycetidae</taxon>
        <taxon>Sordariales</taxon>
        <taxon>Naviculisporaceae</taxon>
        <taxon>Rhypophila</taxon>
    </lineage>
</organism>
<keyword evidence="8" id="KW-0274">FAD</keyword>
<keyword evidence="9" id="KW-1133">Transmembrane helix</keyword>